<accession>A0AAD9K4Y4</accession>
<feature type="domain" description="C2H2-type" evidence="7">
    <location>
        <begin position="142"/>
        <end position="169"/>
    </location>
</feature>
<evidence type="ECO:0000256" key="4">
    <source>
        <dbReference type="ARBA" id="ARBA00022833"/>
    </source>
</evidence>
<dbReference type="InterPro" id="IPR036236">
    <property type="entry name" value="Znf_C2H2_sf"/>
</dbReference>
<evidence type="ECO:0000256" key="3">
    <source>
        <dbReference type="ARBA" id="ARBA00022771"/>
    </source>
</evidence>
<dbReference type="SUPFAM" id="SSF57667">
    <property type="entry name" value="beta-beta-alpha zinc fingers"/>
    <property type="match status" value="3"/>
</dbReference>
<dbReference type="PROSITE" id="PS00028">
    <property type="entry name" value="ZINC_FINGER_C2H2_1"/>
    <property type="match status" value="5"/>
</dbReference>
<evidence type="ECO:0000313" key="8">
    <source>
        <dbReference type="EMBL" id="KAK2164450.1"/>
    </source>
</evidence>
<reference evidence="8" key="1">
    <citation type="journal article" date="2023" name="Mol. Biol. Evol.">
        <title>Third-Generation Sequencing Reveals the Adaptive Role of the Epigenome in Three Deep-Sea Polychaetes.</title>
        <authorList>
            <person name="Perez M."/>
            <person name="Aroh O."/>
            <person name="Sun Y."/>
            <person name="Lan Y."/>
            <person name="Juniper S.K."/>
            <person name="Young C.R."/>
            <person name="Angers B."/>
            <person name="Qian P.Y."/>
        </authorList>
    </citation>
    <scope>NUCLEOTIDE SEQUENCE</scope>
    <source>
        <strain evidence="8">P08H-3</strain>
    </source>
</reference>
<dbReference type="GO" id="GO:0000978">
    <property type="term" value="F:RNA polymerase II cis-regulatory region sequence-specific DNA binding"/>
    <property type="evidence" value="ECO:0007669"/>
    <property type="project" value="TreeGrafter"/>
</dbReference>
<dbReference type="Pfam" id="PF12874">
    <property type="entry name" value="zf-met"/>
    <property type="match status" value="1"/>
</dbReference>
<evidence type="ECO:0000256" key="1">
    <source>
        <dbReference type="ARBA" id="ARBA00022723"/>
    </source>
</evidence>
<dbReference type="GO" id="GO:0001228">
    <property type="term" value="F:DNA-binding transcription activator activity, RNA polymerase II-specific"/>
    <property type="evidence" value="ECO:0007669"/>
    <property type="project" value="TreeGrafter"/>
</dbReference>
<dbReference type="Pfam" id="PF00096">
    <property type="entry name" value="zf-C2H2"/>
    <property type="match status" value="2"/>
</dbReference>
<keyword evidence="9" id="KW-1185">Reference proteome</keyword>
<dbReference type="Gene3D" id="3.30.160.60">
    <property type="entry name" value="Classic Zinc Finger"/>
    <property type="match status" value="5"/>
</dbReference>
<dbReference type="SMART" id="SM00355">
    <property type="entry name" value="ZnF_C2H2"/>
    <property type="match status" value="6"/>
</dbReference>
<dbReference type="GO" id="GO:0005634">
    <property type="term" value="C:nucleus"/>
    <property type="evidence" value="ECO:0007669"/>
    <property type="project" value="UniProtKB-SubCell"/>
</dbReference>
<dbReference type="Proteomes" id="UP001208570">
    <property type="component" value="Unassembled WGS sequence"/>
</dbReference>
<protein>
    <recommendedName>
        <fullName evidence="7">C2H2-type domain-containing protein</fullName>
    </recommendedName>
</protein>
<dbReference type="PANTHER" id="PTHR24393:SF34">
    <property type="entry name" value="PR_SET DOMAIN 13"/>
    <property type="match status" value="1"/>
</dbReference>
<sequence>MKMLERVVMMMMMMMMMRFRKFENLYGVYLQKCDVADSRITDNGDDAAYLSKRFVCTICGASLSSQRNLNQHLQRHAGRYPYQCKLCGKGFSSTANLRGHMPEHTGVYEYKCSLCDMEFKYRYQLTRHAIIHVMDELGRRRYKCMLCGSLYSSRSNLFAHQRLHAGRYPYYCPVCQKGCGSTTYLRSHLSSTHGMSVEFKCECGREFDNMKMLKEHAQVFGHAHPYDGWQKKVK</sequence>
<comment type="caution">
    <text evidence="8">The sequence shown here is derived from an EMBL/GenBank/DDBJ whole genome shotgun (WGS) entry which is preliminary data.</text>
</comment>
<dbReference type="GO" id="GO:0008270">
    <property type="term" value="F:zinc ion binding"/>
    <property type="evidence" value="ECO:0007669"/>
    <property type="project" value="UniProtKB-KW"/>
</dbReference>
<keyword evidence="4" id="KW-0862">Zinc</keyword>
<evidence type="ECO:0000256" key="2">
    <source>
        <dbReference type="ARBA" id="ARBA00022737"/>
    </source>
</evidence>
<keyword evidence="3 6" id="KW-0863">Zinc-finger</keyword>
<evidence type="ECO:0000256" key="6">
    <source>
        <dbReference type="PROSITE-ProRule" id="PRU00042"/>
    </source>
</evidence>
<dbReference type="AlphaFoldDB" id="A0AAD9K4Y4"/>
<evidence type="ECO:0000256" key="5">
    <source>
        <dbReference type="ARBA" id="ARBA00023242"/>
    </source>
</evidence>
<dbReference type="InterPro" id="IPR013087">
    <property type="entry name" value="Znf_C2H2_type"/>
</dbReference>
<evidence type="ECO:0000313" key="9">
    <source>
        <dbReference type="Proteomes" id="UP001208570"/>
    </source>
</evidence>
<dbReference type="Pfam" id="PF13912">
    <property type="entry name" value="zf-C2H2_6"/>
    <property type="match status" value="2"/>
</dbReference>
<dbReference type="PROSITE" id="PS50157">
    <property type="entry name" value="ZINC_FINGER_C2H2_2"/>
    <property type="match status" value="4"/>
</dbReference>
<proteinExistence type="predicted"/>
<evidence type="ECO:0000259" key="7">
    <source>
        <dbReference type="PROSITE" id="PS50157"/>
    </source>
</evidence>
<feature type="domain" description="C2H2-type" evidence="7">
    <location>
        <begin position="82"/>
        <end position="109"/>
    </location>
</feature>
<keyword evidence="1" id="KW-0479">Metal-binding</keyword>
<feature type="domain" description="C2H2-type" evidence="7">
    <location>
        <begin position="54"/>
        <end position="81"/>
    </location>
</feature>
<keyword evidence="2" id="KW-0677">Repeat</keyword>
<feature type="domain" description="C2H2-type" evidence="7">
    <location>
        <begin position="110"/>
        <end position="137"/>
    </location>
</feature>
<keyword evidence="5" id="KW-0539">Nucleus</keyword>
<dbReference type="EMBL" id="JAODUP010000063">
    <property type="protein sequence ID" value="KAK2164450.1"/>
    <property type="molecule type" value="Genomic_DNA"/>
</dbReference>
<name>A0AAD9K4Y4_9ANNE</name>
<dbReference type="FunFam" id="3.30.160.60:FF:000110">
    <property type="entry name" value="Zinc finger protein-like"/>
    <property type="match status" value="1"/>
</dbReference>
<dbReference type="PANTHER" id="PTHR24393">
    <property type="entry name" value="ZINC FINGER PROTEIN"/>
    <property type="match status" value="1"/>
</dbReference>
<organism evidence="8 9">
    <name type="scientific">Paralvinella palmiformis</name>
    <dbReference type="NCBI Taxonomy" id="53620"/>
    <lineage>
        <taxon>Eukaryota</taxon>
        <taxon>Metazoa</taxon>
        <taxon>Spiralia</taxon>
        <taxon>Lophotrochozoa</taxon>
        <taxon>Annelida</taxon>
        <taxon>Polychaeta</taxon>
        <taxon>Sedentaria</taxon>
        <taxon>Canalipalpata</taxon>
        <taxon>Terebellida</taxon>
        <taxon>Terebelliformia</taxon>
        <taxon>Alvinellidae</taxon>
        <taxon>Paralvinella</taxon>
    </lineage>
</organism>
<gene>
    <name evidence="8" type="ORF">LSH36_63g05057</name>
</gene>